<dbReference type="InterPro" id="IPR000914">
    <property type="entry name" value="SBP_5_dom"/>
</dbReference>
<feature type="chain" id="PRO_5045101381" evidence="2">
    <location>
        <begin position="22"/>
        <end position="661"/>
    </location>
</feature>
<dbReference type="Gene3D" id="3.10.105.10">
    <property type="entry name" value="Dipeptide-binding Protein, Domain 3"/>
    <property type="match status" value="1"/>
</dbReference>
<accession>A0ABV6Z4W0</accession>
<keyword evidence="5" id="KW-1185">Reference proteome</keyword>
<evidence type="ECO:0000259" key="3">
    <source>
        <dbReference type="Pfam" id="PF00496"/>
    </source>
</evidence>
<dbReference type="SUPFAM" id="SSF53850">
    <property type="entry name" value="Periplasmic binding protein-like II"/>
    <property type="match status" value="1"/>
</dbReference>
<reference evidence="4 5" key="1">
    <citation type="submission" date="2024-09" db="EMBL/GenBank/DDBJ databases">
        <title>Laminarin stimulates single cell rates of sulfate reduction while oxygen inhibits transcriptomic activity in coastal marine sediment.</title>
        <authorList>
            <person name="Lindsay M."/>
            <person name="Orcutt B."/>
            <person name="Emerson D."/>
            <person name="Stepanauskas R."/>
            <person name="D'Angelo T."/>
        </authorList>
    </citation>
    <scope>NUCLEOTIDE SEQUENCE [LARGE SCALE GENOMIC DNA]</scope>
    <source>
        <strain evidence="4">SAG AM-311-K15</strain>
    </source>
</reference>
<dbReference type="InterPro" id="IPR039424">
    <property type="entry name" value="SBP_5"/>
</dbReference>
<feature type="domain" description="Solute-binding protein family 5" evidence="3">
    <location>
        <begin position="145"/>
        <end position="531"/>
    </location>
</feature>
<dbReference type="EMBL" id="JBHPBY010000513">
    <property type="protein sequence ID" value="MFC1853491.1"/>
    <property type="molecule type" value="Genomic_DNA"/>
</dbReference>
<feature type="signal peptide" evidence="2">
    <location>
        <begin position="1"/>
        <end position="21"/>
    </location>
</feature>
<protein>
    <submittedName>
        <fullName evidence="4">ABC transporter substrate-binding protein</fullName>
    </submittedName>
</protein>
<sequence>MKNRKVSMLATMLLTALFVFTSCELSKETQTKRAERKMYKELRQVALKTAKEIAPQDLETPAEQGGYGFEKLSAEQGYQTYVVPKDEYKYFGDSRALKGGILTSIVSRFPATMRTEGKNSNYRENYTYRDLLYEGMLDMNPVTQKYMPFLATHWKISADKMQFWFRLNPDARWSDGKPVTTADVLATYNLHMDETILSPSDQLTYAKFEKPVAESKYIVSVKCKTLNWRNFLYFSTGHIYPSHYLKGLSGTDYLKEYQYKVLPGTGPYTILEQDIKNQVSYAITRRLDYWDAANPLKKNQYNFDKVKYSVVKDNTTLEFEKLKKGDQDFYTVLQARMWVDETDFEAVMKGWVQKRKIFSQRPSGHAGYAFNMRKPPFNDRRIRYAFAYLLNRTKMNAEMYYNEYLLQDSLYAGSVYENPNNEKIRYNPEKAIQLLAEAGWKERNEQGWLVNDKGEAFQLEINIPKSIDYMVTPYQQMLKEFGIDFQIKFMDTNTLWKLLMDRNFTIHYESWGGLTFPNPETSLHSSIADKKNNNNITGFKDKRVDELCDLYDQEFDLKKRIEIIREIDGIVSDVLPSLYTNFRPYQRLIYWDKFGYPDYMVKRYIGDFRSIFNYWWFDPQKVKRLYDAMAKDETLPQGEMNVTYWPDLVKKERQEEEASKK</sequence>
<evidence type="ECO:0000313" key="4">
    <source>
        <dbReference type="EMBL" id="MFC1853491.1"/>
    </source>
</evidence>
<dbReference type="Proteomes" id="UP001594351">
    <property type="component" value="Unassembled WGS sequence"/>
</dbReference>
<dbReference type="PANTHER" id="PTHR30290">
    <property type="entry name" value="PERIPLASMIC BINDING COMPONENT OF ABC TRANSPORTER"/>
    <property type="match status" value="1"/>
</dbReference>
<dbReference type="Pfam" id="PF00496">
    <property type="entry name" value="SBP_bac_5"/>
    <property type="match status" value="1"/>
</dbReference>
<dbReference type="Gene3D" id="3.40.190.10">
    <property type="entry name" value="Periplasmic binding protein-like II"/>
    <property type="match status" value="1"/>
</dbReference>
<comment type="caution">
    <text evidence="4">The sequence shown here is derived from an EMBL/GenBank/DDBJ whole genome shotgun (WGS) entry which is preliminary data.</text>
</comment>
<evidence type="ECO:0000256" key="1">
    <source>
        <dbReference type="ARBA" id="ARBA00022729"/>
    </source>
</evidence>
<keyword evidence="1 2" id="KW-0732">Signal</keyword>
<name>A0ABV6Z4W0_UNCC1</name>
<gene>
    <name evidence="4" type="ORF">ACFL27_25145</name>
</gene>
<dbReference type="PROSITE" id="PS51257">
    <property type="entry name" value="PROKAR_LIPOPROTEIN"/>
    <property type="match status" value="1"/>
</dbReference>
<evidence type="ECO:0000313" key="5">
    <source>
        <dbReference type="Proteomes" id="UP001594351"/>
    </source>
</evidence>
<proteinExistence type="predicted"/>
<evidence type="ECO:0000256" key="2">
    <source>
        <dbReference type="SAM" id="SignalP"/>
    </source>
</evidence>
<organism evidence="4 5">
    <name type="scientific">candidate division CSSED10-310 bacterium</name>
    <dbReference type="NCBI Taxonomy" id="2855610"/>
    <lineage>
        <taxon>Bacteria</taxon>
        <taxon>Bacteria division CSSED10-310</taxon>
    </lineage>
</organism>
<dbReference type="PANTHER" id="PTHR30290:SF64">
    <property type="entry name" value="ABC TRANSPORTER PERIPLASMIC BINDING PROTEIN"/>
    <property type="match status" value="1"/>
</dbReference>